<dbReference type="FunFam" id="3.30.200.20:FF:000015">
    <property type="entry name" value="Somatic embryogenesis receptor kinase 1"/>
    <property type="match status" value="1"/>
</dbReference>
<dbReference type="Pfam" id="PF00069">
    <property type="entry name" value="Pkinase"/>
    <property type="match status" value="1"/>
</dbReference>
<evidence type="ECO:0000256" key="11">
    <source>
        <dbReference type="ARBA" id="ARBA00022777"/>
    </source>
</evidence>
<feature type="domain" description="Protein kinase" evidence="21">
    <location>
        <begin position="261"/>
        <end position="545"/>
    </location>
</feature>
<reference evidence="22" key="1">
    <citation type="submission" date="2021-01" db="UniProtKB">
        <authorList>
            <consortium name="EnsemblPlants"/>
        </authorList>
    </citation>
    <scope>IDENTIFICATION</scope>
</reference>
<evidence type="ECO:0000256" key="1">
    <source>
        <dbReference type="ARBA" id="ARBA00004479"/>
    </source>
</evidence>
<keyword evidence="5" id="KW-0433">Leucine-rich repeat</keyword>
<dbReference type="AlphaFoldDB" id="A0A7N0RAE6"/>
<keyword evidence="10" id="KW-0547">Nucleotide-binding</keyword>
<dbReference type="SUPFAM" id="SSF56112">
    <property type="entry name" value="Protein kinase-like (PK-like)"/>
    <property type="match status" value="1"/>
</dbReference>
<dbReference type="EC" id="2.7.11.1" evidence="3"/>
<comment type="similarity">
    <text evidence="2">Belongs to the protein kinase superfamily. Ser/Thr protein kinase family.</text>
</comment>
<comment type="subcellular location">
    <subcellularLocation>
        <location evidence="1">Membrane</location>
        <topology evidence="1">Single-pass type I membrane protein</topology>
    </subcellularLocation>
</comment>
<dbReference type="SMART" id="SM00220">
    <property type="entry name" value="S_TKc"/>
    <property type="match status" value="1"/>
</dbReference>
<organism evidence="22 23">
    <name type="scientific">Kalanchoe fedtschenkoi</name>
    <name type="common">Lavender scallops</name>
    <name type="synonym">South American air plant</name>
    <dbReference type="NCBI Taxonomy" id="63787"/>
    <lineage>
        <taxon>Eukaryota</taxon>
        <taxon>Viridiplantae</taxon>
        <taxon>Streptophyta</taxon>
        <taxon>Embryophyta</taxon>
        <taxon>Tracheophyta</taxon>
        <taxon>Spermatophyta</taxon>
        <taxon>Magnoliopsida</taxon>
        <taxon>eudicotyledons</taxon>
        <taxon>Gunneridae</taxon>
        <taxon>Pentapetalae</taxon>
        <taxon>Saxifragales</taxon>
        <taxon>Crassulaceae</taxon>
        <taxon>Kalanchoe</taxon>
    </lineage>
</organism>
<dbReference type="SUPFAM" id="SSF52058">
    <property type="entry name" value="L domain-like"/>
    <property type="match status" value="1"/>
</dbReference>
<keyword evidence="4" id="KW-0723">Serine/threonine-protein kinase</keyword>
<dbReference type="Gene3D" id="1.10.510.10">
    <property type="entry name" value="Transferase(Phosphotransferase) domain 1"/>
    <property type="match status" value="1"/>
</dbReference>
<evidence type="ECO:0000256" key="19">
    <source>
        <dbReference type="SAM" id="MobiDB-lite"/>
    </source>
</evidence>
<dbReference type="PROSITE" id="PS00108">
    <property type="entry name" value="PROTEIN_KINASE_ST"/>
    <property type="match status" value="1"/>
</dbReference>
<dbReference type="InterPro" id="IPR000719">
    <property type="entry name" value="Prot_kinase_dom"/>
</dbReference>
<evidence type="ECO:0000256" key="9">
    <source>
        <dbReference type="ARBA" id="ARBA00022737"/>
    </source>
</evidence>
<dbReference type="PROSITE" id="PS50011">
    <property type="entry name" value="PROTEIN_KINASE_DOM"/>
    <property type="match status" value="1"/>
</dbReference>
<dbReference type="FunFam" id="3.80.10.10:FF:000129">
    <property type="entry name" value="Leucine-rich repeat receptor-like kinase"/>
    <property type="match status" value="1"/>
</dbReference>
<evidence type="ECO:0000256" key="15">
    <source>
        <dbReference type="ARBA" id="ARBA00023170"/>
    </source>
</evidence>
<evidence type="ECO:0000313" key="22">
    <source>
        <dbReference type="EnsemblPlants" id="Kaladp0001s0102.1.v1.1"/>
    </source>
</evidence>
<keyword evidence="9" id="KW-0677">Repeat</keyword>
<keyword evidence="12" id="KW-0067">ATP-binding</keyword>
<keyword evidence="14 20" id="KW-0472">Membrane</keyword>
<dbReference type="InterPro" id="IPR011009">
    <property type="entry name" value="Kinase-like_dom_sf"/>
</dbReference>
<evidence type="ECO:0000256" key="13">
    <source>
        <dbReference type="ARBA" id="ARBA00022989"/>
    </source>
</evidence>
<evidence type="ECO:0000256" key="2">
    <source>
        <dbReference type="ARBA" id="ARBA00008684"/>
    </source>
</evidence>
<accession>A0A7N0RAE6</accession>
<keyword evidence="15" id="KW-0675">Receptor</keyword>
<dbReference type="Pfam" id="PF00560">
    <property type="entry name" value="LRR_1"/>
    <property type="match status" value="1"/>
</dbReference>
<dbReference type="InterPro" id="IPR001611">
    <property type="entry name" value="Leu-rich_rpt"/>
</dbReference>
<dbReference type="GO" id="GO:0004674">
    <property type="term" value="F:protein serine/threonine kinase activity"/>
    <property type="evidence" value="ECO:0007669"/>
    <property type="project" value="UniProtKB-KW"/>
</dbReference>
<evidence type="ECO:0000256" key="12">
    <source>
        <dbReference type="ARBA" id="ARBA00022840"/>
    </source>
</evidence>
<keyword evidence="13 20" id="KW-1133">Transmembrane helix</keyword>
<name>A0A7N0RAE6_KALFE</name>
<dbReference type="GO" id="GO:0016020">
    <property type="term" value="C:membrane"/>
    <property type="evidence" value="ECO:0007669"/>
    <property type="project" value="UniProtKB-SubCell"/>
</dbReference>
<keyword evidence="11" id="KW-0418">Kinase</keyword>
<evidence type="ECO:0000256" key="7">
    <source>
        <dbReference type="ARBA" id="ARBA00022692"/>
    </source>
</evidence>
<feature type="transmembrane region" description="Helical" evidence="20">
    <location>
        <begin position="191"/>
        <end position="220"/>
    </location>
</feature>
<proteinExistence type="inferred from homology"/>
<keyword evidence="7 20" id="KW-0812">Transmembrane</keyword>
<evidence type="ECO:0000256" key="18">
    <source>
        <dbReference type="ARBA" id="ARBA00048679"/>
    </source>
</evidence>
<evidence type="ECO:0000256" key="3">
    <source>
        <dbReference type="ARBA" id="ARBA00012513"/>
    </source>
</evidence>
<dbReference type="PANTHER" id="PTHR48006">
    <property type="entry name" value="LEUCINE-RICH REPEAT-CONTAINING PROTEIN DDB_G0281931-RELATED"/>
    <property type="match status" value="1"/>
</dbReference>
<comment type="catalytic activity">
    <reaction evidence="18">
        <text>L-seryl-[protein] + ATP = O-phospho-L-seryl-[protein] + ADP + H(+)</text>
        <dbReference type="Rhea" id="RHEA:17989"/>
        <dbReference type="Rhea" id="RHEA-COMP:9863"/>
        <dbReference type="Rhea" id="RHEA-COMP:11604"/>
        <dbReference type="ChEBI" id="CHEBI:15378"/>
        <dbReference type="ChEBI" id="CHEBI:29999"/>
        <dbReference type="ChEBI" id="CHEBI:30616"/>
        <dbReference type="ChEBI" id="CHEBI:83421"/>
        <dbReference type="ChEBI" id="CHEBI:456216"/>
        <dbReference type="EC" id="2.7.11.1"/>
    </reaction>
</comment>
<evidence type="ECO:0000256" key="20">
    <source>
        <dbReference type="SAM" id="Phobius"/>
    </source>
</evidence>
<evidence type="ECO:0000256" key="8">
    <source>
        <dbReference type="ARBA" id="ARBA00022729"/>
    </source>
</evidence>
<dbReference type="GO" id="GO:0005524">
    <property type="term" value="F:ATP binding"/>
    <property type="evidence" value="ECO:0007669"/>
    <property type="project" value="UniProtKB-KW"/>
</dbReference>
<dbReference type="Gramene" id="Kaladp0001s0102.1.v1.1">
    <property type="protein sequence ID" value="Kaladp0001s0102.1.v1.1"/>
    <property type="gene ID" value="Kaladp0001s0102.v1.1"/>
</dbReference>
<evidence type="ECO:0000256" key="10">
    <source>
        <dbReference type="ARBA" id="ARBA00022741"/>
    </source>
</evidence>
<evidence type="ECO:0000313" key="23">
    <source>
        <dbReference type="Proteomes" id="UP000594263"/>
    </source>
</evidence>
<sequence>MSNPCSWSHIECDSNNSVINIFLGNANLSGQLVPNLGLLVHLVTYELHNNNLSGSIPKELGNLKALKTLDLYMNMLSGNIPETIDEFLALTFSYVISEYMNSRLNNNKLTGVIPMSLTGAESLKSSFYCFVQLATNAMHDIFRDLSSNNLTGAIPSNGSFSLFTPVSFANNSLDPIPLSPPSLPSAPPSSVGYSALAFIAGITTACVIMLFTVPILAVIWSRRKKLKDIFHDVPADEDPEVHVGQLRKFSLRELLVATDNFSSKNIVGKGGFRKVYKGRLADGSLVAIKRLREERTAGGQLQFQTEVELISLAVHRNLLALSGFCMTPTERLLVYPFMVNGSLASKLRGSQSSLKWATQKRIALGAAKGLAYLHDQCDPKIIHRDVKAANILLDEDLEELIGDFGLAKLMGYKDTHATTAVCGTPGHIAPEYLSTGRVSDKNDVFGYGAALLELITGQGAYDLARITNDDDVMLLNRVRGLLLDKRLDRLIDPNLQGDYAEEEVEQLIQIALLCTQNSPADRPKTSEVIRMLEGYGLARRWGEWLSSQSLCKRASSRKTEIESAPDSTSDPPPEELSGPR</sequence>
<keyword evidence="8" id="KW-0732">Signal</keyword>
<evidence type="ECO:0000256" key="14">
    <source>
        <dbReference type="ARBA" id="ARBA00023136"/>
    </source>
</evidence>
<dbReference type="Gene3D" id="3.30.200.20">
    <property type="entry name" value="Phosphorylase Kinase, domain 1"/>
    <property type="match status" value="1"/>
</dbReference>
<comment type="catalytic activity">
    <reaction evidence="17">
        <text>L-threonyl-[protein] + ATP = O-phospho-L-threonyl-[protein] + ADP + H(+)</text>
        <dbReference type="Rhea" id="RHEA:46608"/>
        <dbReference type="Rhea" id="RHEA-COMP:11060"/>
        <dbReference type="Rhea" id="RHEA-COMP:11605"/>
        <dbReference type="ChEBI" id="CHEBI:15378"/>
        <dbReference type="ChEBI" id="CHEBI:30013"/>
        <dbReference type="ChEBI" id="CHEBI:30616"/>
        <dbReference type="ChEBI" id="CHEBI:61977"/>
        <dbReference type="ChEBI" id="CHEBI:456216"/>
        <dbReference type="EC" id="2.7.11.1"/>
    </reaction>
</comment>
<evidence type="ECO:0000256" key="5">
    <source>
        <dbReference type="ARBA" id="ARBA00022614"/>
    </source>
</evidence>
<dbReference type="EnsemblPlants" id="Kaladp0001s0102.1.v1.1">
    <property type="protein sequence ID" value="Kaladp0001s0102.1.v1.1"/>
    <property type="gene ID" value="Kaladp0001s0102.v1.1"/>
</dbReference>
<dbReference type="InterPro" id="IPR008271">
    <property type="entry name" value="Ser/Thr_kinase_AS"/>
</dbReference>
<dbReference type="InterPro" id="IPR032675">
    <property type="entry name" value="LRR_dom_sf"/>
</dbReference>
<keyword evidence="16" id="KW-0325">Glycoprotein</keyword>
<keyword evidence="6" id="KW-0808">Transferase</keyword>
<evidence type="ECO:0000256" key="4">
    <source>
        <dbReference type="ARBA" id="ARBA00022527"/>
    </source>
</evidence>
<dbReference type="FunFam" id="1.10.510.10:FF:000016">
    <property type="entry name" value="Somatic embryogenesis receptor-like kinase 1"/>
    <property type="match status" value="1"/>
</dbReference>
<evidence type="ECO:0000256" key="16">
    <source>
        <dbReference type="ARBA" id="ARBA00023180"/>
    </source>
</evidence>
<protein>
    <recommendedName>
        <fullName evidence="3">non-specific serine/threonine protein kinase</fullName>
        <ecNumber evidence="3">2.7.11.1</ecNumber>
    </recommendedName>
</protein>
<feature type="region of interest" description="Disordered" evidence="19">
    <location>
        <begin position="555"/>
        <end position="580"/>
    </location>
</feature>
<dbReference type="Proteomes" id="UP000594263">
    <property type="component" value="Unplaced"/>
</dbReference>
<dbReference type="Gene3D" id="3.80.10.10">
    <property type="entry name" value="Ribonuclease Inhibitor"/>
    <property type="match status" value="1"/>
</dbReference>
<dbReference type="PANTHER" id="PTHR48006:SF102">
    <property type="entry name" value="LEUCINE-RICH REPEAT-CONTAINING PROTEIN DDB_G0281931-RELATED"/>
    <property type="match status" value="1"/>
</dbReference>
<dbReference type="InterPro" id="IPR051824">
    <property type="entry name" value="LRR_Rcpt-Like_S/T_Kinase"/>
</dbReference>
<keyword evidence="23" id="KW-1185">Reference proteome</keyword>
<evidence type="ECO:0000256" key="6">
    <source>
        <dbReference type="ARBA" id="ARBA00022679"/>
    </source>
</evidence>
<evidence type="ECO:0000259" key="21">
    <source>
        <dbReference type="PROSITE" id="PS50011"/>
    </source>
</evidence>
<evidence type="ECO:0000256" key="17">
    <source>
        <dbReference type="ARBA" id="ARBA00047899"/>
    </source>
</evidence>